<gene>
    <name evidence="3" type="ORF">HLB09_15490</name>
</gene>
<comment type="caution">
    <text evidence="3">The sequence shown here is derived from an EMBL/GenBank/DDBJ whole genome shotgun (WGS) entry which is preliminary data.</text>
</comment>
<keyword evidence="2" id="KW-0472">Membrane</keyword>
<feature type="compositionally biased region" description="Basic and acidic residues" evidence="1">
    <location>
        <begin position="61"/>
        <end position="70"/>
    </location>
</feature>
<evidence type="ECO:0000313" key="3">
    <source>
        <dbReference type="EMBL" id="NNH24465.1"/>
    </source>
</evidence>
<dbReference type="AlphaFoldDB" id="A0A849BSD2"/>
<keyword evidence="2" id="KW-1133">Transmembrane helix</keyword>
<protein>
    <submittedName>
        <fullName evidence="3">Uncharacterized protein</fullName>
    </submittedName>
</protein>
<proteinExistence type="predicted"/>
<keyword evidence="4" id="KW-1185">Reference proteome</keyword>
<organism evidence="3 4">
    <name type="scientific">Pseudokineococcus marinus</name>
    <dbReference type="NCBI Taxonomy" id="351215"/>
    <lineage>
        <taxon>Bacteria</taxon>
        <taxon>Bacillati</taxon>
        <taxon>Actinomycetota</taxon>
        <taxon>Actinomycetes</taxon>
        <taxon>Kineosporiales</taxon>
        <taxon>Kineosporiaceae</taxon>
        <taxon>Pseudokineococcus</taxon>
    </lineage>
</organism>
<dbReference type="Proteomes" id="UP000555552">
    <property type="component" value="Unassembled WGS sequence"/>
</dbReference>
<feature type="transmembrane region" description="Helical" evidence="2">
    <location>
        <begin position="6"/>
        <end position="24"/>
    </location>
</feature>
<dbReference type="EMBL" id="JABEMA010000363">
    <property type="protein sequence ID" value="NNH24465.1"/>
    <property type="molecule type" value="Genomic_DNA"/>
</dbReference>
<feature type="region of interest" description="Disordered" evidence="1">
    <location>
        <begin position="46"/>
        <end position="70"/>
    </location>
</feature>
<keyword evidence="2" id="KW-0812">Transmembrane</keyword>
<name>A0A849BSD2_9ACTN</name>
<evidence type="ECO:0000313" key="4">
    <source>
        <dbReference type="Proteomes" id="UP000555552"/>
    </source>
</evidence>
<accession>A0A849BSD2</accession>
<evidence type="ECO:0000256" key="2">
    <source>
        <dbReference type="SAM" id="Phobius"/>
    </source>
</evidence>
<evidence type="ECO:0000256" key="1">
    <source>
        <dbReference type="SAM" id="MobiDB-lite"/>
    </source>
</evidence>
<dbReference type="RefSeq" id="WP_171204211.1">
    <property type="nucleotide sequence ID" value="NZ_BAAANP010000018.1"/>
</dbReference>
<reference evidence="3 4" key="1">
    <citation type="submission" date="2020-05" db="EMBL/GenBank/DDBJ databases">
        <title>MicrobeNet Type strains.</title>
        <authorList>
            <person name="Nicholson A.C."/>
        </authorList>
    </citation>
    <scope>NUCLEOTIDE SEQUENCE [LARGE SCALE GENOMIC DNA]</scope>
    <source>
        <strain evidence="3 4">JCM 14547</strain>
    </source>
</reference>
<sequence>MDLLPVLGALLPSAAVCALFVVVVRKMISADRDERAAQARLEAAERRAAREGAARPTVDGDGGRPADDSR</sequence>